<gene>
    <name evidence="1" type="ORF">MRB53_016884</name>
</gene>
<keyword evidence="2" id="KW-1185">Reference proteome</keyword>
<name>A0ACC2M3H9_PERAE</name>
<dbReference type="Proteomes" id="UP001234297">
    <property type="component" value="Chromosome 5"/>
</dbReference>
<protein>
    <submittedName>
        <fullName evidence="1">Uncharacterized protein</fullName>
    </submittedName>
</protein>
<organism evidence="1 2">
    <name type="scientific">Persea americana</name>
    <name type="common">Avocado</name>
    <dbReference type="NCBI Taxonomy" id="3435"/>
    <lineage>
        <taxon>Eukaryota</taxon>
        <taxon>Viridiplantae</taxon>
        <taxon>Streptophyta</taxon>
        <taxon>Embryophyta</taxon>
        <taxon>Tracheophyta</taxon>
        <taxon>Spermatophyta</taxon>
        <taxon>Magnoliopsida</taxon>
        <taxon>Magnoliidae</taxon>
        <taxon>Laurales</taxon>
        <taxon>Lauraceae</taxon>
        <taxon>Persea</taxon>
    </lineage>
</organism>
<accession>A0ACC2M3H9</accession>
<proteinExistence type="predicted"/>
<evidence type="ECO:0000313" key="1">
    <source>
        <dbReference type="EMBL" id="KAJ8640190.1"/>
    </source>
</evidence>
<sequence>MEVENQDSLATKSYRDALQVHVQEQPVPRFSSGILYVSDDTTIQKAVPRITFEENQLLEARRAHALTLIGQFSLFRDKRLPLKVLEQRLPTLQSLQETLEILELQNSFFLASFSQERDLKQVRQGTPWTLVGQQQIQTNWVPNFDPLKEFSLGWMGSQESQGKQSNRAQFARVLVEMDLSKEILEGVDTPGIGVIVRDYQGNLLSSYEGKVAASHPIEAELHALQKSLEVCKGLEISLLQIEGDSLVLLDSLQQAANLAWDLMPLWKNIMELIKNFRGWNIHYCKRSANSIADALAKFESPVVSNFRVTLPGQIQEIYLQEQKVAAEYTGTFYYNAGPGTDSSRTAFQI</sequence>
<reference evidence="1 2" key="1">
    <citation type="journal article" date="2022" name="Hortic Res">
        <title>A haplotype resolved chromosomal level avocado genome allows analysis of novel avocado genes.</title>
        <authorList>
            <person name="Nath O."/>
            <person name="Fletcher S.J."/>
            <person name="Hayward A."/>
            <person name="Shaw L.M."/>
            <person name="Masouleh A.K."/>
            <person name="Furtado A."/>
            <person name="Henry R.J."/>
            <person name="Mitter N."/>
        </authorList>
    </citation>
    <scope>NUCLEOTIDE SEQUENCE [LARGE SCALE GENOMIC DNA]</scope>
    <source>
        <strain evidence="2">cv. Hass</strain>
    </source>
</reference>
<dbReference type="EMBL" id="CM056813">
    <property type="protein sequence ID" value="KAJ8640190.1"/>
    <property type="molecule type" value="Genomic_DNA"/>
</dbReference>
<evidence type="ECO:0000313" key="2">
    <source>
        <dbReference type="Proteomes" id="UP001234297"/>
    </source>
</evidence>
<comment type="caution">
    <text evidence="1">The sequence shown here is derived from an EMBL/GenBank/DDBJ whole genome shotgun (WGS) entry which is preliminary data.</text>
</comment>